<evidence type="ECO:0000256" key="7">
    <source>
        <dbReference type="SAM" id="MobiDB-lite"/>
    </source>
</evidence>
<dbReference type="GO" id="GO:0005886">
    <property type="term" value="C:plasma membrane"/>
    <property type="evidence" value="ECO:0007669"/>
    <property type="project" value="UniProtKB-SubCell"/>
</dbReference>
<protein>
    <submittedName>
        <fullName evidence="9">Uncharacterized protein</fullName>
    </submittedName>
</protein>
<feature type="transmembrane region" description="Helical" evidence="8">
    <location>
        <begin position="1431"/>
        <end position="1451"/>
    </location>
</feature>
<feature type="region of interest" description="Disordered" evidence="7">
    <location>
        <begin position="412"/>
        <end position="457"/>
    </location>
</feature>
<feature type="transmembrane region" description="Helical" evidence="8">
    <location>
        <begin position="1714"/>
        <end position="1734"/>
    </location>
</feature>
<keyword evidence="4 8" id="KW-0812">Transmembrane</keyword>
<feature type="compositionally biased region" description="Basic and acidic residues" evidence="7">
    <location>
        <begin position="60"/>
        <end position="72"/>
    </location>
</feature>
<feature type="transmembrane region" description="Helical" evidence="8">
    <location>
        <begin position="1638"/>
        <end position="1656"/>
    </location>
</feature>
<feature type="compositionally biased region" description="Polar residues" evidence="7">
    <location>
        <begin position="1008"/>
        <end position="1017"/>
    </location>
</feature>
<dbReference type="OrthoDB" id="10250282at2759"/>
<feature type="transmembrane region" description="Helical" evidence="8">
    <location>
        <begin position="1603"/>
        <end position="1626"/>
    </location>
</feature>
<feature type="compositionally biased region" description="Polar residues" evidence="7">
    <location>
        <begin position="1227"/>
        <end position="1245"/>
    </location>
</feature>
<dbReference type="STRING" id="38488.A0A4Y8DJG3"/>
<feature type="compositionally biased region" description="Polar residues" evidence="7">
    <location>
        <begin position="762"/>
        <end position="779"/>
    </location>
</feature>
<evidence type="ECO:0000256" key="3">
    <source>
        <dbReference type="ARBA" id="ARBA00022475"/>
    </source>
</evidence>
<name>A0A4Y8DJG3_9HELO</name>
<evidence type="ECO:0000313" key="10">
    <source>
        <dbReference type="Proteomes" id="UP000297299"/>
    </source>
</evidence>
<feature type="region of interest" description="Disordered" evidence="7">
    <location>
        <begin position="1"/>
        <end position="29"/>
    </location>
</feature>
<evidence type="ECO:0000256" key="8">
    <source>
        <dbReference type="SAM" id="Phobius"/>
    </source>
</evidence>
<feature type="region of interest" description="Disordered" evidence="7">
    <location>
        <begin position="750"/>
        <end position="840"/>
    </location>
</feature>
<proteinExistence type="predicted"/>
<keyword evidence="3" id="KW-1003">Cell membrane</keyword>
<sequence length="2107" mass="230582">MDSPSVGPAEVSVIGRRIRSSAQSTSFEYPSNCRVEEDILSRIRALVLSRNTSRPPRTPHPSDERNPPRYENRAFGSLDDYIGPQKPARGTRSDSGFLGVEPYACNFRGSDGSMDIDVPPLQKSRQNSNPSVSPKRTSRLRGSSSANDLRIDGGATDIDPSIDSKLLKSTSTPKKKYFTLPRLVVRDIKEPDKPSGTKIAVGSCMPPLKNIYHKVPTEDTSDQDVNSTCSHCEQPANAECPKRAVADTKLSRFSTLPQSPPEEVKGQPEIVCSPTCPPNCQEHYIYHPLPNIMSTGDQLKIDIRLAEEEIANLDFALNDIKAHEALGQSLGYKSKSGESRVQDDMKSESSFRTATITNPRDTEGSSPPTRGSSVSSVDAFPHFLTSEMAVDELVPGPLSSAVVTNFSLPGPKAKGSVSISRDETRQAVPPKRGRSPSIGSIRAKPKTPSLLSGASRNSVRHSLLKTSLATGTPVDTGLPVSPVLTPVTLASNSVPERVTSLQQIATPSLGTKIPLEPILADLAAAASLSSMNPKNEKDGAANSSEMPSHDRFVIEEISPSCIKLGYIDKSSPSVPLLTAVVTVPKKPEPAENIKDTSSNKPNIPERNEARTKVLTDQKSVEEIQRQDASEAFPSIDPLNASYWGFVPAVRDAVQDAVKVAVRNAIQDIVVPPGIEKAEASDAYRMLVADSLAEAAKTADEYLRRDSLWTQAPESAPDSAPEFYFDDKSAQISSIDFSPNREEVPKSQVLAANSGEMEEIPLGSTSGNRRYESSKATTTIYDAIPPRDSSKNRAQVSKNGTADASATSSKKDASRRRGSNGALMSVADSTTNTTSDDRTMNSKNTVHWLKELLSSNDAYAPRLTALPPRSRRAEALSGSSGRQRSFTAPAVPVEEIFLGATPSPLETKPKITFADPKDKGAAVAATFTRTINDLEKLLNEALSIAKQAAERNDDNSVPNILNNAAAILKGGRQFMNSGKTSVPQKARRKPRAEVLSSVESLPSAHESARSYSGTSTEGNTDDDEFTDDEIIDQAPASDIVIEAPVERQEYLKIIDPSFDIPDQAFRRRERSATWDSSRALHALDIPGDPKKPRALTQRHSIPRQSTAGVSPSSESNRVHSNPVYGNLEKPSRTTTSGGFGWQDISEHPTIYQSPSLLRSQSGEEVRPGKQLYEEDTTTLAKLPITTLRGKSSVSNSLDGSHPSETVDFQTGFHHEYIMQHVEGRGGLAQSQPRSRLRSRAQTQYRQVAQGGEIREAGEGSGGEEDRDKVVELREQRLALNRDGSNRSANINTNMSHHFFNLKGKRHVSLKEHKGFSLARTHKRRPIARDWSPSRKRFTAVITCFSTFLIGLVIGIYAGEVPSIQYSIVDLHHFTVLGNVFFFIGLAIPTTFFWPLPLLHGRKPYILGSMSLAMPLLFPQALAVGATRNPELAGWRIGLLLSRSFMGFILGFANMNFLSTLMDLFGASLQSANPHQEYVDESDVRRHGGGMGLWLGIWTWCYVGSIGVGFLLGAIIINFLTPAWGFYISVAILALVLVLNVVAPEVRRSAFRRSVTEVRKDDQVSRRLAKGEVKMHRVHTGPKWWGEEFHHGVLLTKSMMRQPGFLVLAFYQAWIYGQIILIMILLGSLTSKYYKFKSPYVGASVASIPLGALLSVPFQKAGVFSRERKEGVESDDDTLKKKKISLSSHFVRRSIFVILLPFVGLAYTLSSTGPPVPFMLPIIWAAAIGFLSNLAVAECNGIIMETFDTSDLQPCMTGRPRSGNKSGKVTNYSCFPRVCAAFGITQGIGFCIAAMASGIGGVAQRHLGQQAATGVMCGVLLILSVLLICVLARFQDVQIIPESKTGEMERYQALKREQYIQGNTGNGVDDEWRPIIIGNPTHIMRRMSVLEMGSMTRWTEIRNKNRLVDEKSLEARHANLNTLVQVEKKLKEKRKHVVETVRRSLSGSRDGGDDVREYSYEEKVTIRNLVPVGGGGGYGDERMDFRVDRMGKVMGNSGRESRGGDVRERVVQEKEVTTTQMVKPILPGELSGLTEIDLGVPEAGNVEVEEQGEINKGGRSRGGTSRGETRDSAMDRDRDRDRDREGYDPRLRRGTVVGSRGDIIGEFMK</sequence>
<dbReference type="GO" id="GO:0022857">
    <property type="term" value="F:transmembrane transporter activity"/>
    <property type="evidence" value="ECO:0007669"/>
    <property type="project" value="TreeGrafter"/>
</dbReference>
<dbReference type="EMBL" id="PHWZ01000005">
    <property type="protein sequence ID" value="TEY86591.1"/>
    <property type="molecule type" value="Genomic_DNA"/>
</dbReference>
<feature type="region of interest" description="Disordered" evidence="7">
    <location>
        <begin position="1080"/>
        <end position="1176"/>
    </location>
</feature>
<feature type="region of interest" description="Disordered" evidence="7">
    <location>
        <begin position="974"/>
        <end position="1025"/>
    </location>
</feature>
<feature type="region of interest" description="Disordered" evidence="7">
    <location>
        <begin position="862"/>
        <end position="885"/>
    </location>
</feature>
<evidence type="ECO:0000256" key="4">
    <source>
        <dbReference type="ARBA" id="ARBA00022692"/>
    </source>
</evidence>
<keyword evidence="10" id="KW-1185">Reference proteome</keyword>
<feature type="compositionally biased region" description="Polar residues" evidence="7">
    <location>
        <begin position="123"/>
        <end position="147"/>
    </location>
</feature>
<feature type="compositionally biased region" description="Polar residues" evidence="7">
    <location>
        <begin position="1096"/>
        <end position="1118"/>
    </location>
</feature>
<accession>A0A4Y8DJG3</accession>
<dbReference type="InterPro" id="IPR036259">
    <property type="entry name" value="MFS_trans_sf"/>
</dbReference>
<comment type="subcellular location">
    <subcellularLocation>
        <location evidence="1">Cell membrane</location>
        <topology evidence="1">Multi-pass membrane protein</topology>
    </subcellularLocation>
</comment>
<evidence type="ECO:0000256" key="5">
    <source>
        <dbReference type="ARBA" id="ARBA00022989"/>
    </source>
</evidence>
<evidence type="ECO:0000256" key="2">
    <source>
        <dbReference type="ARBA" id="ARBA00022448"/>
    </source>
</evidence>
<gene>
    <name evidence="9" type="ORF">BOTCAL_0005g00110</name>
</gene>
<feature type="region of interest" description="Disordered" evidence="7">
    <location>
        <begin position="48"/>
        <end position="95"/>
    </location>
</feature>
<keyword evidence="6 8" id="KW-0472">Membrane</keyword>
<feature type="transmembrane region" description="Helical" evidence="8">
    <location>
        <begin position="1491"/>
        <end position="1515"/>
    </location>
</feature>
<comment type="caution">
    <text evidence="9">The sequence shown here is derived from an EMBL/GenBank/DDBJ whole genome shotgun (WGS) entry which is preliminary data.</text>
</comment>
<feature type="compositionally biased region" description="Polar residues" evidence="7">
    <location>
        <begin position="876"/>
        <end position="885"/>
    </location>
</feature>
<feature type="compositionally biased region" description="Basic and acidic residues" evidence="7">
    <location>
        <begin position="335"/>
        <end position="349"/>
    </location>
</feature>
<dbReference type="PANTHER" id="PTHR23502:SF186">
    <property type="entry name" value="MAJOR FACILITATOR SUPERFAMILY (MFS) PROFILE DOMAIN-CONTAINING PROTEIN"/>
    <property type="match status" value="1"/>
</dbReference>
<feature type="region of interest" description="Disordered" evidence="7">
    <location>
        <begin position="2039"/>
        <end position="2107"/>
    </location>
</feature>
<feature type="transmembrane region" description="Helical" evidence="8">
    <location>
        <begin position="1776"/>
        <end position="1797"/>
    </location>
</feature>
<feature type="transmembrane region" description="Helical" evidence="8">
    <location>
        <begin position="1809"/>
        <end position="1832"/>
    </location>
</feature>
<feature type="compositionally biased region" description="Polar residues" evidence="7">
    <location>
        <begin position="350"/>
        <end position="359"/>
    </location>
</feature>
<evidence type="ECO:0000256" key="6">
    <source>
        <dbReference type="ARBA" id="ARBA00023136"/>
    </source>
</evidence>
<feature type="transmembrane region" description="Helical" evidence="8">
    <location>
        <begin position="1336"/>
        <end position="1357"/>
    </location>
</feature>
<feature type="compositionally biased region" description="Low complexity" evidence="7">
    <location>
        <begin position="364"/>
        <end position="375"/>
    </location>
</feature>
<feature type="transmembrane region" description="Helical" evidence="8">
    <location>
        <begin position="1369"/>
        <end position="1392"/>
    </location>
</feature>
<feature type="transmembrane region" description="Helical" evidence="8">
    <location>
        <begin position="1521"/>
        <end position="1541"/>
    </location>
</feature>
<feature type="compositionally biased region" description="Polar residues" evidence="7">
    <location>
        <begin position="1149"/>
        <end position="1159"/>
    </location>
</feature>
<keyword evidence="5 8" id="KW-1133">Transmembrane helix</keyword>
<feature type="compositionally biased region" description="Polar residues" evidence="7">
    <location>
        <begin position="20"/>
        <end position="29"/>
    </location>
</feature>
<feature type="compositionally biased region" description="Basic and acidic residues" evidence="7">
    <location>
        <begin position="2065"/>
        <end position="2089"/>
    </location>
</feature>
<evidence type="ECO:0000256" key="1">
    <source>
        <dbReference type="ARBA" id="ARBA00004651"/>
    </source>
</evidence>
<reference evidence="9 10" key="1">
    <citation type="submission" date="2017-11" db="EMBL/GenBank/DDBJ databases">
        <title>Comparative genomics of Botrytis spp.</title>
        <authorList>
            <person name="Valero-Jimenez C.A."/>
            <person name="Tapia P."/>
            <person name="Veloso J."/>
            <person name="Silva-Moreno E."/>
            <person name="Staats M."/>
            <person name="Valdes J.H."/>
            <person name="Van Kan J.A.L."/>
        </authorList>
    </citation>
    <scope>NUCLEOTIDE SEQUENCE [LARGE SCALE GENOMIC DNA]</scope>
    <source>
        <strain evidence="9 10">MUCL2830</strain>
    </source>
</reference>
<feature type="region of interest" description="Disordered" evidence="7">
    <location>
        <begin position="1224"/>
        <end position="1267"/>
    </location>
</feature>
<feature type="compositionally biased region" description="Basic and acidic residues" evidence="7">
    <location>
        <begin position="1251"/>
        <end position="1267"/>
    </location>
</feature>
<organism evidence="9 10">
    <name type="scientific">Botryotinia calthae</name>
    <dbReference type="NCBI Taxonomy" id="38488"/>
    <lineage>
        <taxon>Eukaryota</taxon>
        <taxon>Fungi</taxon>
        <taxon>Dikarya</taxon>
        <taxon>Ascomycota</taxon>
        <taxon>Pezizomycotina</taxon>
        <taxon>Leotiomycetes</taxon>
        <taxon>Helotiales</taxon>
        <taxon>Sclerotiniaceae</taxon>
        <taxon>Botryotinia</taxon>
    </lineage>
</organism>
<evidence type="ECO:0000313" key="9">
    <source>
        <dbReference type="EMBL" id="TEY86591.1"/>
    </source>
</evidence>
<feature type="region of interest" description="Disordered" evidence="7">
    <location>
        <begin position="111"/>
        <end position="167"/>
    </location>
</feature>
<dbReference type="Proteomes" id="UP000297299">
    <property type="component" value="Unassembled WGS sequence"/>
</dbReference>
<dbReference type="Gene3D" id="1.20.1250.20">
    <property type="entry name" value="MFS general substrate transporter like domains"/>
    <property type="match status" value="1"/>
</dbReference>
<feature type="region of interest" description="Disordered" evidence="7">
    <location>
        <begin position="333"/>
        <end position="375"/>
    </location>
</feature>
<dbReference type="FunFam" id="1.20.1250.20:FF:001227">
    <property type="entry name" value="Uncharacterized protein"/>
    <property type="match status" value="1"/>
</dbReference>
<dbReference type="SUPFAM" id="SSF103473">
    <property type="entry name" value="MFS general substrate transporter"/>
    <property type="match status" value="1"/>
</dbReference>
<keyword evidence="2" id="KW-0813">Transport</keyword>
<feature type="transmembrane region" description="Helical" evidence="8">
    <location>
        <begin position="1688"/>
        <end position="1708"/>
    </location>
</feature>
<dbReference type="PANTHER" id="PTHR23502">
    <property type="entry name" value="MAJOR FACILITATOR SUPERFAMILY"/>
    <property type="match status" value="1"/>
</dbReference>